<evidence type="ECO:0000256" key="3">
    <source>
        <dbReference type="ARBA" id="ARBA00022630"/>
    </source>
</evidence>
<reference evidence="11" key="1">
    <citation type="submission" date="2020-01" db="EMBL/GenBank/DDBJ databases">
        <authorList>
            <person name="Seo Y.L."/>
        </authorList>
    </citation>
    <scope>NUCLEOTIDE SEQUENCE</scope>
    <source>
        <strain evidence="11">R11</strain>
    </source>
</reference>
<dbReference type="Pfam" id="PF07992">
    <property type="entry name" value="Pyr_redox_2"/>
    <property type="match status" value="1"/>
</dbReference>
<dbReference type="PRINTS" id="PR00368">
    <property type="entry name" value="FADPNR"/>
</dbReference>
<dbReference type="InterPro" id="IPR054585">
    <property type="entry name" value="NDH2-like_C"/>
</dbReference>
<feature type="domain" description="FAD/NAD(P)-binding" evidence="9">
    <location>
        <begin position="10"/>
        <end position="329"/>
    </location>
</feature>
<evidence type="ECO:0000256" key="2">
    <source>
        <dbReference type="ARBA" id="ARBA00012637"/>
    </source>
</evidence>
<keyword evidence="12" id="KW-1185">Reference proteome</keyword>
<sequence length="425" mass="47074">MKIENNALTKVVIIGGGFAGLNLAMQLAKDKSYDITLVDKNNYNYFVPLLYQVATSFLEPSSISYPFRKLFRKNGVKFRLGALLKVEPELKTCHLDTGEITYDKLVFATGTQSNFFDMENIKKYAIPMKNIDDALKMRNALLKTLERASVTNDMVERKQLTTIVVAGGGPTGVEVAGMLAELRKFILAKDYPELKGSSGDIYIVDGGRSLLLPMSEKTHNETFDVLNNLGVKIILNTHVSDYQNGQVSLSTGKIIEARSLIWAAGVTANVFEGIPATSLGVGKRMITNEFNQVEGLTDVYAIGDACVMTTDSKFPKGHPQLAQPAIQQGQALAKNFKAVSAGKLMKPFIYNDKGSMAIIGRRYAVLDLLIPTATHLRGFPALFVWLFIHLMSLVNYRNKLSTFINWTVSYLTRDQALRMIFRSGD</sequence>
<reference evidence="11" key="2">
    <citation type="submission" date="2020-10" db="EMBL/GenBank/DDBJ databases">
        <title>Mucilaginibacter sp. nov., isolated from soil.</title>
        <authorList>
            <person name="Jeon C.O."/>
        </authorList>
    </citation>
    <scope>NUCLEOTIDE SEQUENCE</scope>
    <source>
        <strain evidence="11">R11</strain>
    </source>
</reference>
<comment type="caution">
    <text evidence="11">The sequence shown here is derived from an EMBL/GenBank/DDBJ whole genome shotgun (WGS) entry which is preliminary data.</text>
</comment>
<keyword evidence="5" id="KW-0809">Transit peptide</keyword>
<dbReference type="InterPro" id="IPR023753">
    <property type="entry name" value="FAD/NAD-binding_dom"/>
</dbReference>
<dbReference type="EMBL" id="WWEO01000045">
    <property type="protein sequence ID" value="NCD72120.1"/>
    <property type="molecule type" value="Genomic_DNA"/>
</dbReference>
<evidence type="ECO:0000256" key="4">
    <source>
        <dbReference type="ARBA" id="ARBA00022827"/>
    </source>
</evidence>
<evidence type="ECO:0000256" key="8">
    <source>
        <dbReference type="ARBA" id="ARBA00047599"/>
    </source>
</evidence>
<keyword evidence="4" id="KW-0274">FAD</keyword>
<dbReference type="Gene3D" id="3.50.50.100">
    <property type="match status" value="1"/>
</dbReference>
<evidence type="ECO:0000256" key="5">
    <source>
        <dbReference type="ARBA" id="ARBA00022946"/>
    </source>
</evidence>
<dbReference type="EC" id="1.6.5.9" evidence="2"/>
<gene>
    <name evidence="11" type="ORF">GSY63_22345</name>
</gene>
<name>A0A965ZJ87_9SPHI</name>
<dbReference type="AlphaFoldDB" id="A0A965ZJ87"/>
<keyword evidence="7" id="KW-0520">NAD</keyword>
<dbReference type="InterPro" id="IPR036188">
    <property type="entry name" value="FAD/NAD-bd_sf"/>
</dbReference>
<feature type="domain" description="External alternative NADH-ubiquinone oxidoreductase-like C-terminal" evidence="10">
    <location>
        <begin position="353"/>
        <end position="412"/>
    </location>
</feature>
<comment type="similarity">
    <text evidence="1">Belongs to the NADH dehydrogenase family.</text>
</comment>
<dbReference type="InterPro" id="IPR045024">
    <property type="entry name" value="NDH-2"/>
</dbReference>
<proteinExistence type="inferred from homology"/>
<keyword evidence="3" id="KW-0285">Flavoprotein</keyword>
<evidence type="ECO:0000256" key="6">
    <source>
        <dbReference type="ARBA" id="ARBA00023002"/>
    </source>
</evidence>
<evidence type="ECO:0000256" key="1">
    <source>
        <dbReference type="ARBA" id="ARBA00005272"/>
    </source>
</evidence>
<evidence type="ECO:0000313" key="12">
    <source>
        <dbReference type="Proteomes" id="UP000638732"/>
    </source>
</evidence>
<accession>A0A965ZJ87</accession>
<evidence type="ECO:0000313" key="11">
    <source>
        <dbReference type="EMBL" id="NCD72120.1"/>
    </source>
</evidence>
<dbReference type="Pfam" id="PF22366">
    <property type="entry name" value="NDH2_C"/>
    <property type="match status" value="1"/>
</dbReference>
<dbReference type="PANTHER" id="PTHR43706">
    <property type="entry name" value="NADH DEHYDROGENASE"/>
    <property type="match status" value="1"/>
</dbReference>
<dbReference type="GO" id="GO:0050136">
    <property type="term" value="F:NADH dehydrogenase (quinone) (non-electrogenic) activity"/>
    <property type="evidence" value="ECO:0007669"/>
    <property type="project" value="UniProtKB-EC"/>
</dbReference>
<comment type="catalytic activity">
    <reaction evidence="8">
        <text>a quinone + NADH + H(+) = a quinol + NAD(+)</text>
        <dbReference type="Rhea" id="RHEA:46160"/>
        <dbReference type="ChEBI" id="CHEBI:15378"/>
        <dbReference type="ChEBI" id="CHEBI:24646"/>
        <dbReference type="ChEBI" id="CHEBI:57540"/>
        <dbReference type="ChEBI" id="CHEBI:57945"/>
        <dbReference type="ChEBI" id="CHEBI:132124"/>
        <dbReference type="EC" id="1.6.5.9"/>
    </reaction>
</comment>
<dbReference type="PANTHER" id="PTHR43706:SF47">
    <property type="entry name" value="EXTERNAL NADH-UBIQUINONE OXIDOREDUCTASE 1, MITOCHONDRIAL-RELATED"/>
    <property type="match status" value="1"/>
</dbReference>
<keyword evidence="6" id="KW-0560">Oxidoreductase</keyword>
<dbReference type="Proteomes" id="UP000638732">
    <property type="component" value="Unassembled WGS sequence"/>
</dbReference>
<dbReference type="RefSeq" id="WP_166588080.1">
    <property type="nucleotide sequence ID" value="NZ_WWEO01000045.1"/>
</dbReference>
<evidence type="ECO:0000259" key="10">
    <source>
        <dbReference type="Pfam" id="PF22366"/>
    </source>
</evidence>
<evidence type="ECO:0000256" key="7">
    <source>
        <dbReference type="ARBA" id="ARBA00023027"/>
    </source>
</evidence>
<evidence type="ECO:0000259" key="9">
    <source>
        <dbReference type="Pfam" id="PF07992"/>
    </source>
</evidence>
<protein>
    <recommendedName>
        <fullName evidence="2">NADH:ubiquinone reductase (non-electrogenic)</fullName>
        <ecNumber evidence="2">1.6.5.9</ecNumber>
    </recommendedName>
</protein>
<dbReference type="PRINTS" id="PR00411">
    <property type="entry name" value="PNDRDTASEI"/>
</dbReference>
<dbReference type="SUPFAM" id="SSF51905">
    <property type="entry name" value="FAD/NAD(P)-binding domain"/>
    <property type="match status" value="2"/>
</dbReference>
<organism evidence="11 12">
    <name type="scientific">Mucilaginibacter agri</name>
    <dbReference type="NCBI Taxonomy" id="2695265"/>
    <lineage>
        <taxon>Bacteria</taxon>
        <taxon>Pseudomonadati</taxon>
        <taxon>Bacteroidota</taxon>
        <taxon>Sphingobacteriia</taxon>
        <taxon>Sphingobacteriales</taxon>
        <taxon>Sphingobacteriaceae</taxon>
        <taxon>Mucilaginibacter</taxon>
    </lineage>
</organism>